<dbReference type="PROSITE" id="PS50234">
    <property type="entry name" value="VWFA"/>
    <property type="match status" value="1"/>
</dbReference>
<feature type="transmembrane region" description="Helical" evidence="1">
    <location>
        <begin position="59"/>
        <end position="78"/>
    </location>
</feature>
<dbReference type="AlphaFoldDB" id="A0A934RXI9"/>
<feature type="transmembrane region" description="Helical" evidence="1">
    <location>
        <begin position="640"/>
        <end position="662"/>
    </location>
</feature>
<dbReference type="Gene3D" id="3.40.50.410">
    <property type="entry name" value="von Willebrand factor, type A domain"/>
    <property type="match status" value="1"/>
</dbReference>
<feature type="domain" description="VWFA" evidence="2">
    <location>
        <begin position="93"/>
        <end position="207"/>
    </location>
</feature>
<dbReference type="InterPro" id="IPR011933">
    <property type="entry name" value="Double_TM_dom"/>
</dbReference>
<organism evidence="3 4">
    <name type="scientific">Pelagicoccus mobilis</name>
    <dbReference type="NCBI Taxonomy" id="415221"/>
    <lineage>
        <taxon>Bacteria</taxon>
        <taxon>Pseudomonadati</taxon>
        <taxon>Verrucomicrobiota</taxon>
        <taxon>Opitutia</taxon>
        <taxon>Puniceicoccales</taxon>
        <taxon>Pelagicoccaceae</taxon>
        <taxon>Pelagicoccus</taxon>
    </lineage>
</organism>
<dbReference type="NCBIfam" id="TIGR02226">
    <property type="entry name" value="two_anch"/>
    <property type="match status" value="1"/>
</dbReference>
<evidence type="ECO:0000313" key="4">
    <source>
        <dbReference type="Proteomes" id="UP000617628"/>
    </source>
</evidence>
<proteinExistence type="predicted"/>
<dbReference type="SUPFAM" id="SSF53300">
    <property type="entry name" value="vWA-like"/>
    <property type="match status" value="1"/>
</dbReference>
<dbReference type="Pfam" id="PF07584">
    <property type="entry name" value="BatA"/>
    <property type="match status" value="1"/>
</dbReference>
<dbReference type="PANTHER" id="PTHR37464:SF1">
    <property type="entry name" value="BLL2463 PROTEIN"/>
    <property type="match status" value="1"/>
</dbReference>
<evidence type="ECO:0000313" key="3">
    <source>
        <dbReference type="EMBL" id="MBK1877049.1"/>
    </source>
</evidence>
<sequence length="671" mass="74876">MNFLAPLFLFGILFVAGPVIFHLIRQVPRKRVRFSSTELLDETEPKTEKARKLQNPWLLLLRCLIVALLTFAFARPFFPDDDSSVSPDAVRNNVIIAIDQSASMSRDGIEDNVRGEMKAILSSLKDNDQLSVFTFTDQVSPVLSNDEWQEIRNDLKVDYALELLDQLLAKNRPASLSVALEEAVSQAETMQEDSKLASYSTVYLLSDFSKGTDSTNVDSIEWPQYLDLQLKQILPSRESPNLGLSWEGWTSHENGTLTANLGVSSTHPEQTISSRIVVTTAESHKVAQDVQLLLSEKSKHLIQIEIPNEHSNSLLFFEIFGDEHSFDNRLPVAPTYTPKVQVSLLSDTPLSNPQGASYFVSKALAGLTDPQSELSVDPAEISSNDTYVIDRPLSTSEIASLRLEIESGKHAFLIIDSIESLDTVAALAQSSDWVAKEHNGTPLLIGDIDFKHPFFSPFTDARFSNFSTIQFWEPFLFTPPSDLSLKAVSRFDDGSLLLAQINLGKGSLYVWSGSWAPQKSQWVLSSKFVPFLHQYLLQASGGPSLSSNATLSANSVSNYQSLFEEPIGEIVGFERSQAHNRSIAFQLDSSESDTRPMKLDEWDQLGLPEMNQERREDMIATLIASVHSESIEETEQRQNVWQWILWAVLFLLIAESILAILCTKRKEAVAA</sequence>
<dbReference type="Pfam" id="PF00092">
    <property type="entry name" value="VWA"/>
    <property type="match status" value="1"/>
</dbReference>
<dbReference type="Proteomes" id="UP000617628">
    <property type="component" value="Unassembled WGS sequence"/>
</dbReference>
<gene>
    <name evidence="3" type="ORF">JIN87_09230</name>
</gene>
<keyword evidence="1" id="KW-1133">Transmembrane helix</keyword>
<name>A0A934RXI9_9BACT</name>
<accession>A0A934RXI9</accession>
<keyword evidence="1" id="KW-0472">Membrane</keyword>
<dbReference type="PANTHER" id="PTHR37464">
    <property type="entry name" value="BLL2463 PROTEIN"/>
    <property type="match status" value="1"/>
</dbReference>
<dbReference type="RefSeq" id="WP_200355266.1">
    <property type="nucleotide sequence ID" value="NZ_JAENIL010000014.1"/>
</dbReference>
<protein>
    <submittedName>
        <fullName evidence="3">BatA and WFA domain-containing protein</fullName>
    </submittedName>
</protein>
<keyword evidence="4" id="KW-1185">Reference proteome</keyword>
<dbReference type="EMBL" id="JAENIL010000014">
    <property type="protein sequence ID" value="MBK1877049.1"/>
    <property type="molecule type" value="Genomic_DNA"/>
</dbReference>
<feature type="transmembrane region" description="Helical" evidence="1">
    <location>
        <begin position="6"/>
        <end position="24"/>
    </location>
</feature>
<evidence type="ECO:0000259" key="2">
    <source>
        <dbReference type="PROSITE" id="PS50234"/>
    </source>
</evidence>
<comment type="caution">
    <text evidence="3">The sequence shown here is derived from an EMBL/GenBank/DDBJ whole genome shotgun (WGS) entry which is preliminary data.</text>
</comment>
<dbReference type="InterPro" id="IPR024163">
    <property type="entry name" value="Aerotolerance_reg_N"/>
</dbReference>
<reference evidence="3" key="1">
    <citation type="submission" date="2021-01" db="EMBL/GenBank/DDBJ databases">
        <title>Modified the classification status of verrucomicrobia.</title>
        <authorList>
            <person name="Feng X."/>
        </authorList>
    </citation>
    <scope>NUCLEOTIDE SEQUENCE</scope>
    <source>
        <strain evidence="3">KCTC 13126</strain>
    </source>
</reference>
<evidence type="ECO:0000256" key="1">
    <source>
        <dbReference type="SAM" id="Phobius"/>
    </source>
</evidence>
<dbReference type="InterPro" id="IPR002035">
    <property type="entry name" value="VWF_A"/>
</dbReference>
<dbReference type="InterPro" id="IPR036465">
    <property type="entry name" value="vWFA_dom_sf"/>
</dbReference>
<keyword evidence="1" id="KW-0812">Transmembrane</keyword>